<feature type="domain" description="HTH lysR-type" evidence="5">
    <location>
        <begin position="1"/>
        <end position="58"/>
    </location>
</feature>
<dbReference type="InterPro" id="IPR036390">
    <property type="entry name" value="WH_DNA-bd_sf"/>
</dbReference>
<keyword evidence="4" id="KW-0804">Transcription</keyword>
<evidence type="ECO:0000256" key="4">
    <source>
        <dbReference type="ARBA" id="ARBA00023163"/>
    </source>
</evidence>
<dbReference type="AlphaFoldDB" id="A0A1D2QNP0"/>
<dbReference type="PRINTS" id="PR00039">
    <property type="entry name" value="HTHLYSR"/>
</dbReference>
<protein>
    <recommendedName>
        <fullName evidence="5">HTH lysR-type domain-containing protein</fullName>
    </recommendedName>
</protein>
<keyword evidence="3" id="KW-0238">DNA-binding</keyword>
<sequence>MDTQLLSAFIKVAEHQSFSIAADQMGLTQSAVSKRIALLEEQVTQPLFDRIGRQIFLTYAGKALWPRAKDILDAIKDTQRFMLAQQGDVKGELRLATSHHIGIHRLPPILTAYTQQHPNVHLQLHFIDSESASHAILHGEFDLAVITLPKVIDKDGSSNIQYHPLWEDPMNIVVHHKHPLKGRKNVTLQDLSTYPAILPDISTRTTQLVQQLFSEKQLALNITMTTNHLDAIKMMVSVGLGWSTLPERLLDKTLHTLPTAGIHLTRELGCLHRRHRTLSNAAREMLRHLKIKYEK</sequence>
<dbReference type="STRING" id="62101.AB835_10165"/>
<dbReference type="PANTHER" id="PTHR30419:SF8">
    <property type="entry name" value="NITROGEN ASSIMILATION TRANSCRIPTIONAL ACTIVATOR-RELATED"/>
    <property type="match status" value="1"/>
</dbReference>
<comment type="similarity">
    <text evidence="1">Belongs to the LysR transcriptional regulatory family.</text>
</comment>
<dbReference type="SUPFAM" id="SSF46785">
    <property type="entry name" value="Winged helix' DNA-binding domain"/>
    <property type="match status" value="1"/>
</dbReference>
<comment type="caution">
    <text evidence="6">The sequence shown here is derived from an EMBL/GenBank/DDBJ whole genome shotgun (WGS) entry which is preliminary data.</text>
</comment>
<evidence type="ECO:0000313" key="6">
    <source>
        <dbReference type="EMBL" id="ODS23197.1"/>
    </source>
</evidence>
<dbReference type="Proteomes" id="UP000242502">
    <property type="component" value="Unassembled WGS sequence"/>
</dbReference>
<gene>
    <name evidence="6" type="ORF">AB835_10165</name>
</gene>
<dbReference type="Pfam" id="PF03466">
    <property type="entry name" value="LysR_substrate"/>
    <property type="match status" value="1"/>
</dbReference>
<dbReference type="FunFam" id="1.10.10.10:FF:000001">
    <property type="entry name" value="LysR family transcriptional regulator"/>
    <property type="match status" value="1"/>
</dbReference>
<keyword evidence="2" id="KW-0805">Transcription regulation</keyword>
<dbReference type="GO" id="GO:0003677">
    <property type="term" value="F:DNA binding"/>
    <property type="evidence" value="ECO:0007669"/>
    <property type="project" value="UniProtKB-KW"/>
</dbReference>
<dbReference type="SUPFAM" id="SSF53850">
    <property type="entry name" value="Periplasmic binding protein-like II"/>
    <property type="match status" value="1"/>
</dbReference>
<proteinExistence type="inferred from homology"/>
<dbReference type="InterPro" id="IPR005119">
    <property type="entry name" value="LysR_subst-bd"/>
</dbReference>
<dbReference type="InterPro" id="IPR000847">
    <property type="entry name" value="LysR_HTH_N"/>
</dbReference>
<dbReference type="Pfam" id="PF00126">
    <property type="entry name" value="HTH_1"/>
    <property type="match status" value="1"/>
</dbReference>
<dbReference type="PROSITE" id="PS50931">
    <property type="entry name" value="HTH_LYSR"/>
    <property type="match status" value="1"/>
</dbReference>
<evidence type="ECO:0000313" key="7">
    <source>
        <dbReference type="Proteomes" id="UP000242502"/>
    </source>
</evidence>
<accession>A0A1D2QNP0</accession>
<organism evidence="6 7">
    <name type="scientific">Candidatus Endobugula sertula</name>
    <name type="common">Bugula neritina bacterial symbiont</name>
    <dbReference type="NCBI Taxonomy" id="62101"/>
    <lineage>
        <taxon>Bacteria</taxon>
        <taxon>Pseudomonadati</taxon>
        <taxon>Pseudomonadota</taxon>
        <taxon>Gammaproteobacteria</taxon>
        <taxon>Cellvibrionales</taxon>
        <taxon>Cellvibrionaceae</taxon>
        <taxon>Candidatus Endobugula</taxon>
    </lineage>
</organism>
<dbReference type="InterPro" id="IPR036388">
    <property type="entry name" value="WH-like_DNA-bd_sf"/>
</dbReference>
<dbReference type="PANTHER" id="PTHR30419">
    <property type="entry name" value="HTH-TYPE TRANSCRIPTIONAL REGULATOR YBHD"/>
    <property type="match status" value="1"/>
</dbReference>
<evidence type="ECO:0000256" key="3">
    <source>
        <dbReference type="ARBA" id="ARBA00023125"/>
    </source>
</evidence>
<dbReference type="InterPro" id="IPR050950">
    <property type="entry name" value="HTH-type_LysR_regulators"/>
</dbReference>
<evidence type="ECO:0000259" key="5">
    <source>
        <dbReference type="PROSITE" id="PS50931"/>
    </source>
</evidence>
<dbReference type="GO" id="GO:0005829">
    <property type="term" value="C:cytosol"/>
    <property type="evidence" value="ECO:0007669"/>
    <property type="project" value="TreeGrafter"/>
</dbReference>
<evidence type="ECO:0000256" key="2">
    <source>
        <dbReference type="ARBA" id="ARBA00023015"/>
    </source>
</evidence>
<dbReference type="Gene3D" id="3.40.190.290">
    <property type="match status" value="1"/>
</dbReference>
<dbReference type="GO" id="GO:0003700">
    <property type="term" value="F:DNA-binding transcription factor activity"/>
    <property type="evidence" value="ECO:0007669"/>
    <property type="project" value="InterPro"/>
</dbReference>
<dbReference type="CDD" id="cd05466">
    <property type="entry name" value="PBP2_LTTR_substrate"/>
    <property type="match status" value="1"/>
</dbReference>
<dbReference type="EMBL" id="MDLC01000036">
    <property type="protein sequence ID" value="ODS23197.1"/>
    <property type="molecule type" value="Genomic_DNA"/>
</dbReference>
<evidence type="ECO:0000256" key="1">
    <source>
        <dbReference type="ARBA" id="ARBA00009437"/>
    </source>
</evidence>
<reference evidence="6 7" key="1">
    <citation type="journal article" date="2016" name="Appl. Environ. Microbiol.">
        <title>Lack of Overt Genome Reduction in the Bryostatin-Producing Bryozoan Symbiont "Candidatus Endobugula sertula".</title>
        <authorList>
            <person name="Miller I.J."/>
            <person name="Vanee N."/>
            <person name="Fong S.S."/>
            <person name="Lim-Fong G.E."/>
            <person name="Kwan J.C."/>
        </authorList>
    </citation>
    <scope>NUCLEOTIDE SEQUENCE [LARGE SCALE GENOMIC DNA]</scope>
    <source>
        <strain evidence="6">AB1-4</strain>
    </source>
</reference>
<name>A0A1D2QNP0_9GAMM</name>
<dbReference type="Gene3D" id="1.10.10.10">
    <property type="entry name" value="Winged helix-like DNA-binding domain superfamily/Winged helix DNA-binding domain"/>
    <property type="match status" value="1"/>
</dbReference>